<name>A0A8S4SFI4_9NEOP</name>
<dbReference type="EMBL" id="CAKXAJ010026176">
    <property type="protein sequence ID" value="CAH2260939.1"/>
    <property type="molecule type" value="Genomic_DNA"/>
</dbReference>
<dbReference type="Proteomes" id="UP000838756">
    <property type="component" value="Unassembled WGS sequence"/>
</dbReference>
<proteinExistence type="predicted"/>
<protein>
    <submittedName>
        <fullName evidence="2">Jg26025 protein</fullName>
    </submittedName>
</protein>
<feature type="region of interest" description="Disordered" evidence="1">
    <location>
        <begin position="1"/>
        <end position="68"/>
    </location>
</feature>
<reference evidence="2" key="1">
    <citation type="submission" date="2022-03" db="EMBL/GenBank/DDBJ databases">
        <authorList>
            <person name="Lindestad O."/>
        </authorList>
    </citation>
    <scope>NUCLEOTIDE SEQUENCE</scope>
</reference>
<keyword evidence="3" id="KW-1185">Reference proteome</keyword>
<comment type="caution">
    <text evidence="2">The sequence shown here is derived from an EMBL/GenBank/DDBJ whole genome shotgun (WGS) entry which is preliminary data.</text>
</comment>
<gene>
    <name evidence="2" type="primary">jg26025</name>
    <name evidence="2" type="ORF">PAEG_LOCUS23801</name>
</gene>
<dbReference type="AlphaFoldDB" id="A0A8S4SFI4"/>
<evidence type="ECO:0000313" key="2">
    <source>
        <dbReference type="EMBL" id="CAH2260939.1"/>
    </source>
</evidence>
<evidence type="ECO:0000256" key="1">
    <source>
        <dbReference type="SAM" id="MobiDB-lite"/>
    </source>
</evidence>
<sequence>MLNEPVSKDLLNDKSQRQESLDDTPQKLQLQGRVGSGLPEAPGYGASFSQRDKGVPRGLYSGPPWPAP</sequence>
<organism evidence="2 3">
    <name type="scientific">Pararge aegeria aegeria</name>
    <dbReference type="NCBI Taxonomy" id="348720"/>
    <lineage>
        <taxon>Eukaryota</taxon>
        <taxon>Metazoa</taxon>
        <taxon>Ecdysozoa</taxon>
        <taxon>Arthropoda</taxon>
        <taxon>Hexapoda</taxon>
        <taxon>Insecta</taxon>
        <taxon>Pterygota</taxon>
        <taxon>Neoptera</taxon>
        <taxon>Endopterygota</taxon>
        <taxon>Lepidoptera</taxon>
        <taxon>Glossata</taxon>
        <taxon>Ditrysia</taxon>
        <taxon>Papilionoidea</taxon>
        <taxon>Nymphalidae</taxon>
        <taxon>Satyrinae</taxon>
        <taxon>Satyrini</taxon>
        <taxon>Parargina</taxon>
        <taxon>Pararge</taxon>
    </lineage>
</organism>
<feature type="compositionally biased region" description="Basic and acidic residues" evidence="1">
    <location>
        <begin position="1"/>
        <end position="20"/>
    </location>
</feature>
<accession>A0A8S4SFI4</accession>
<evidence type="ECO:0000313" key="3">
    <source>
        <dbReference type="Proteomes" id="UP000838756"/>
    </source>
</evidence>